<dbReference type="EMBL" id="CAJNIZ010047475">
    <property type="protein sequence ID" value="CAE7768596.1"/>
    <property type="molecule type" value="Genomic_DNA"/>
</dbReference>
<evidence type="ECO:0000313" key="3">
    <source>
        <dbReference type="EMBL" id="CAE7768596.1"/>
    </source>
</evidence>
<feature type="region of interest" description="Disordered" evidence="1">
    <location>
        <begin position="1"/>
        <end position="26"/>
    </location>
</feature>
<keyword evidence="4" id="KW-1185">Reference proteome</keyword>
<proteinExistence type="predicted"/>
<keyword evidence="2" id="KW-0812">Transmembrane</keyword>
<name>A0A812YBU0_SYMPI</name>
<evidence type="ECO:0000256" key="1">
    <source>
        <dbReference type="SAM" id="MobiDB-lite"/>
    </source>
</evidence>
<keyword evidence="2" id="KW-1133">Transmembrane helix</keyword>
<dbReference type="Proteomes" id="UP000649617">
    <property type="component" value="Unassembled WGS sequence"/>
</dbReference>
<evidence type="ECO:0000313" key="4">
    <source>
        <dbReference type="Proteomes" id="UP000649617"/>
    </source>
</evidence>
<feature type="transmembrane region" description="Helical" evidence="2">
    <location>
        <begin position="46"/>
        <end position="67"/>
    </location>
</feature>
<evidence type="ECO:0000256" key="2">
    <source>
        <dbReference type="SAM" id="Phobius"/>
    </source>
</evidence>
<dbReference type="AlphaFoldDB" id="A0A812YBU0"/>
<comment type="caution">
    <text evidence="3">The sequence shown here is derived from an EMBL/GenBank/DDBJ whole genome shotgun (WGS) entry which is preliminary data.</text>
</comment>
<gene>
    <name evidence="3" type="ORF">SPIL2461_LOCUS22588</name>
</gene>
<accession>A0A812YBU0</accession>
<sequence length="77" mass="7912">MHRQADVDSEAATPLAKGDQGKASPKMLKVEGNAAEKDMNIFETGALGAMGGTILILGVFVLGVMGSGPDRVAEALR</sequence>
<protein>
    <submittedName>
        <fullName evidence="3">Uncharacterized protein</fullName>
    </submittedName>
</protein>
<organism evidence="3 4">
    <name type="scientific">Symbiodinium pilosum</name>
    <name type="common">Dinoflagellate</name>
    <dbReference type="NCBI Taxonomy" id="2952"/>
    <lineage>
        <taxon>Eukaryota</taxon>
        <taxon>Sar</taxon>
        <taxon>Alveolata</taxon>
        <taxon>Dinophyceae</taxon>
        <taxon>Suessiales</taxon>
        <taxon>Symbiodiniaceae</taxon>
        <taxon>Symbiodinium</taxon>
    </lineage>
</organism>
<reference evidence="3" key="1">
    <citation type="submission" date="2021-02" db="EMBL/GenBank/DDBJ databases">
        <authorList>
            <person name="Dougan E. K."/>
            <person name="Rhodes N."/>
            <person name="Thang M."/>
            <person name="Chan C."/>
        </authorList>
    </citation>
    <scope>NUCLEOTIDE SEQUENCE</scope>
</reference>
<keyword evidence="2" id="KW-0472">Membrane</keyword>